<protein>
    <submittedName>
        <fullName evidence="1">Uncharacterized protein</fullName>
    </submittedName>
</protein>
<accession>A0ACB9QDE3</accession>
<name>A0ACB9QDE3_9MYRT</name>
<evidence type="ECO:0000313" key="2">
    <source>
        <dbReference type="Proteomes" id="UP001057402"/>
    </source>
</evidence>
<dbReference type="EMBL" id="CM042885">
    <property type="protein sequence ID" value="KAI4364678.1"/>
    <property type="molecule type" value="Genomic_DNA"/>
</dbReference>
<proteinExistence type="predicted"/>
<evidence type="ECO:0000313" key="1">
    <source>
        <dbReference type="EMBL" id="KAI4364678.1"/>
    </source>
</evidence>
<reference evidence="2" key="1">
    <citation type="journal article" date="2023" name="Front. Plant Sci.">
        <title>Chromosomal-level genome assembly of Melastoma candidum provides insights into trichome evolution.</title>
        <authorList>
            <person name="Zhong Y."/>
            <person name="Wu W."/>
            <person name="Sun C."/>
            <person name="Zou P."/>
            <person name="Liu Y."/>
            <person name="Dai S."/>
            <person name="Zhou R."/>
        </authorList>
    </citation>
    <scope>NUCLEOTIDE SEQUENCE [LARGE SCALE GENOMIC DNA]</scope>
</reference>
<comment type="caution">
    <text evidence="1">The sequence shown here is derived from an EMBL/GenBank/DDBJ whole genome shotgun (WGS) entry which is preliminary data.</text>
</comment>
<gene>
    <name evidence="1" type="ORF">MLD38_020735</name>
</gene>
<organism evidence="1 2">
    <name type="scientific">Melastoma candidum</name>
    <dbReference type="NCBI Taxonomy" id="119954"/>
    <lineage>
        <taxon>Eukaryota</taxon>
        <taxon>Viridiplantae</taxon>
        <taxon>Streptophyta</taxon>
        <taxon>Embryophyta</taxon>
        <taxon>Tracheophyta</taxon>
        <taxon>Spermatophyta</taxon>
        <taxon>Magnoliopsida</taxon>
        <taxon>eudicotyledons</taxon>
        <taxon>Gunneridae</taxon>
        <taxon>Pentapetalae</taxon>
        <taxon>rosids</taxon>
        <taxon>malvids</taxon>
        <taxon>Myrtales</taxon>
        <taxon>Melastomataceae</taxon>
        <taxon>Melastomatoideae</taxon>
        <taxon>Melastomateae</taxon>
        <taxon>Melastoma</taxon>
    </lineage>
</organism>
<keyword evidence="2" id="KW-1185">Reference proteome</keyword>
<dbReference type="Proteomes" id="UP001057402">
    <property type="component" value="Chromosome 6"/>
</dbReference>
<sequence length="360" mass="40243">METVWSYEHKALISELIQGMEFAKQLKMHMMASAAPADGGDMLIQGIISSFEKALLVLKWNGPAAGQCGAPRLTSATGIPESPLSVNDSPHSDNLEKGIQEQFLNRDLSKKRKMQPKWTDQVRVNPETGLEGPHDDGYNWRKYGQKDILGAKYPRSYYRCTYRNMQNCWATKQVQRSDEDPTVFEITYRGTHTCASAAPVSPEKQEQKQTHQNNCNKQQPEEALLKLKSGLRVNTSNLDDSEIANTYQPFSFPASAPPSLMRSELHNSSSFADISRSSVAESFSHSFISPSTPESNYFPGFQRQVGEFGQANVVQHSDSDRTEIISANTSSNNSPIIDLDFLLDQVGIDSHFPFDNTFFS</sequence>